<reference evidence="1 2" key="1">
    <citation type="journal article" date="2007" name="Nature">
        <title>Evolution of genes and genomes on the Drosophila phylogeny.</title>
        <authorList>
            <consortium name="Drosophila 12 Genomes Consortium"/>
            <person name="Clark A.G."/>
            <person name="Eisen M.B."/>
            <person name="Smith D.R."/>
            <person name="Bergman C.M."/>
            <person name="Oliver B."/>
            <person name="Markow T.A."/>
            <person name="Kaufman T.C."/>
            <person name="Kellis M."/>
            <person name="Gelbart W."/>
            <person name="Iyer V.N."/>
            <person name="Pollard D.A."/>
            <person name="Sackton T.B."/>
            <person name="Larracuente A.M."/>
            <person name="Singh N.D."/>
            <person name="Abad J.P."/>
            <person name="Abt D.N."/>
            <person name="Adryan B."/>
            <person name="Aguade M."/>
            <person name="Akashi H."/>
            <person name="Anderson W.W."/>
            <person name="Aquadro C.F."/>
            <person name="Ardell D.H."/>
            <person name="Arguello R."/>
            <person name="Artieri C.G."/>
            <person name="Barbash D.A."/>
            <person name="Barker D."/>
            <person name="Barsanti P."/>
            <person name="Batterham P."/>
            <person name="Batzoglou S."/>
            <person name="Begun D."/>
            <person name="Bhutkar A."/>
            <person name="Blanco E."/>
            <person name="Bosak S.A."/>
            <person name="Bradley R.K."/>
            <person name="Brand A.D."/>
            <person name="Brent M.R."/>
            <person name="Brooks A.N."/>
            <person name="Brown R.H."/>
            <person name="Butlin R.K."/>
            <person name="Caggese C."/>
            <person name="Calvi B.R."/>
            <person name="Bernardo de Carvalho A."/>
            <person name="Caspi A."/>
            <person name="Castrezana S."/>
            <person name="Celniker S.E."/>
            <person name="Chang J.L."/>
            <person name="Chapple C."/>
            <person name="Chatterji S."/>
            <person name="Chinwalla A."/>
            <person name="Civetta A."/>
            <person name="Clifton S.W."/>
            <person name="Comeron J.M."/>
            <person name="Costello J.C."/>
            <person name="Coyne J.A."/>
            <person name="Daub J."/>
            <person name="David R.G."/>
            <person name="Delcher A.L."/>
            <person name="Delehaunty K."/>
            <person name="Do C.B."/>
            <person name="Ebling H."/>
            <person name="Edwards K."/>
            <person name="Eickbush T."/>
            <person name="Evans J.D."/>
            <person name="Filipski A."/>
            <person name="Findeiss S."/>
            <person name="Freyhult E."/>
            <person name="Fulton L."/>
            <person name="Fulton R."/>
            <person name="Garcia A.C."/>
            <person name="Gardiner A."/>
            <person name="Garfield D.A."/>
            <person name="Garvin B.E."/>
            <person name="Gibson G."/>
            <person name="Gilbert D."/>
            <person name="Gnerre S."/>
            <person name="Godfrey J."/>
            <person name="Good R."/>
            <person name="Gotea V."/>
            <person name="Gravely B."/>
            <person name="Greenberg A.J."/>
            <person name="Griffiths-Jones S."/>
            <person name="Gross S."/>
            <person name="Guigo R."/>
            <person name="Gustafson E.A."/>
            <person name="Haerty W."/>
            <person name="Hahn M.W."/>
            <person name="Halligan D.L."/>
            <person name="Halpern A.L."/>
            <person name="Halter G.M."/>
            <person name="Han M.V."/>
            <person name="Heger A."/>
            <person name="Hillier L."/>
            <person name="Hinrichs A.S."/>
            <person name="Holmes I."/>
            <person name="Hoskins R.A."/>
            <person name="Hubisz M.J."/>
            <person name="Hultmark D."/>
            <person name="Huntley M.A."/>
            <person name="Jaffe D.B."/>
            <person name="Jagadeeshan S."/>
            <person name="Jeck W.R."/>
            <person name="Johnson J."/>
            <person name="Jones C.D."/>
            <person name="Jordan W.C."/>
            <person name="Karpen G.H."/>
            <person name="Kataoka E."/>
            <person name="Keightley P.D."/>
            <person name="Kheradpour P."/>
            <person name="Kirkness E.F."/>
            <person name="Koerich L.B."/>
            <person name="Kristiansen K."/>
            <person name="Kudrna D."/>
            <person name="Kulathinal R.J."/>
            <person name="Kumar S."/>
            <person name="Kwok R."/>
            <person name="Lander E."/>
            <person name="Langley C.H."/>
            <person name="Lapoint R."/>
            <person name="Lazzaro B.P."/>
            <person name="Lee S.J."/>
            <person name="Levesque L."/>
            <person name="Li R."/>
            <person name="Lin C.F."/>
            <person name="Lin M.F."/>
            <person name="Lindblad-Toh K."/>
            <person name="Llopart A."/>
            <person name="Long M."/>
            <person name="Low L."/>
            <person name="Lozovsky E."/>
            <person name="Lu J."/>
            <person name="Luo M."/>
            <person name="Machado C.A."/>
            <person name="Makalowski W."/>
            <person name="Marzo M."/>
            <person name="Matsuda M."/>
            <person name="Matzkin L."/>
            <person name="McAllister B."/>
            <person name="McBride C.S."/>
            <person name="McKernan B."/>
            <person name="McKernan K."/>
            <person name="Mendez-Lago M."/>
            <person name="Minx P."/>
            <person name="Mollenhauer M.U."/>
            <person name="Montooth K."/>
            <person name="Mount S.M."/>
            <person name="Mu X."/>
            <person name="Myers E."/>
            <person name="Negre B."/>
            <person name="Newfeld S."/>
            <person name="Nielsen R."/>
            <person name="Noor M.A."/>
            <person name="O'Grady P."/>
            <person name="Pachter L."/>
            <person name="Papaceit M."/>
            <person name="Parisi M.J."/>
            <person name="Parisi M."/>
            <person name="Parts L."/>
            <person name="Pedersen J.S."/>
            <person name="Pesole G."/>
            <person name="Phillippy A.M."/>
            <person name="Ponting C.P."/>
            <person name="Pop M."/>
            <person name="Porcelli D."/>
            <person name="Powell J.R."/>
            <person name="Prohaska S."/>
            <person name="Pruitt K."/>
            <person name="Puig M."/>
            <person name="Quesneville H."/>
            <person name="Ram K.R."/>
            <person name="Rand D."/>
            <person name="Rasmussen M.D."/>
            <person name="Reed L.K."/>
            <person name="Reenan R."/>
            <person name="Reily A."/>
            <person name="Remington K.A."/>
            <person name="Rieger T.T."/>
            <person name="Ritchie M.G."/>
            <person name="Robin C."/>
            <person name="Rogers Y.H."/>
            <person name="Rohde C."/>
            <person name="Rozas J."/>
            <person name="Rubenfield M.J."/>
            <person name="Ruiz A."/>
            <person name="Russo S."/>
            <person name="Salzberg S.L."/>
            <person name="Sanchez-Gracia A."/>
            <person name="Saranga D.J."/>
            <person name="Sato H."/>
            <person name="Schaeffer S.W."/>
            <person name="Schatz M.C."/>
            <person name="Schlenke T."/>
            <person name="Schwartz R."/>
            <person name="Segarra C."/>
            <person name="Singh R.S."/>
            <person name="Sirot L."/>
            <person name="Sirota M."/>
            <person name="Sisneros N.B."/>
            <person name="Smith C.D."/>
            <person name="Smith T.F."/>
            <person name="Spieth J."/>
            <person name="Stage D.E."/>
            <person name="Stark A."/>
            <person name="Stephan W."/>
            <person name="Strausberg R.L."/>
            <person name="Strempel S."/>
            <person name="Sturgill D."/>
            <person name="Sutton G."/>
            <person name="Sutton G.G."/>
            <person name="Tao W."/>
            <person name="Teichmann S."/>
            <person name="Tobari Y.N."/>
            <person name="Tomimura Y."/>
            <person name="Tsolas J.M."/>
            <person name="Valente V.L."/>
            <person name="Venter E."/>
            <person name="Venter J.C."/>
            <person name="Vicario S."/>
            <person name="Vieira F.G."/>
            <person name="Vilella A.J."/>
            <person name="Villasante A."/>
            <person name="Walenz B."/>
            <person name="Wang J."/>
            <person name="Wasserman M."/>
            <person name="Watts T."/>
            <person name="Wilson D."/>
            <person name="Wilson R.K."/>
            <person name="Wing R.A."/>
            <person name="Wolfner M.F."/>
            <person name="Wong A."/>
            <person name="Wong G.K."/>
            <person name="Wu C.I."/>
            <person name="Wu G."/>
            <person name="Yamamoto D."/>
            <person name="Yang H.P."/>
            <person name="Yang S.P."/>
            <person name="Yorke J.A."/>
            <person name="Yoshida K."/>
            <person name="Zdobnov E."/>
            <person name="Zhang P."/>
            <person name="Zhang Y."/>
            <person name="Zimin A.V."/>
            <person name="Baldwin J."/>
            <person name="Abdouelleil A."/>
            <person name="Abdulkadir J."/>
            <person name="Abebe A."/>
            <person name="Abera B."/>
            <person name="Abreu J."/>
            <person name="Acer S.C."/>
            <person name="Aftuck L."/>
            <person name="Alexander A."/>
            <person name="An P."/>
            <person name="Anderson E."/>
            <person name="Anderson S."/>
            <person name="Arachi H."/>
            <person name="Azer M."/>
            <person name="Bachantsang P."/>
            <person name="Barry A."/>
            <person name="Bayul T."/>
            <person name="Berlin A."/>
            <person name="Bessette D."/>
            <person name="Bloom T."/>
            <person name="Blye J."/>
            <person name="Boguslavskiy L."/>
            <person name="Bonnet C."/>
            <person name="Boukhgalter B."/>
            <person name="Bourzgui I."/>
            <person name="Brown A."/>
            <person name="Cahill P."/>
            <person name="Channer S."/>
            <person name="Cheshatsang Y."/>
            <person name="Chuda L."/>
            <person name="Citroen M."/>
            <person name="Collymore A."/>
            <person name="Cooke P."/>
            <person name="Costello M."/>
            <person name="D'Aco K."/>
            <person name="Daza R."/>
            <person name="De Haan G."/>
            <person name="DeGray S."/>
            <person name="DeMaso C."/>
            <person name="Dhargay N."/>
            <person name="Dooley K."/>
            <person name="Dooley E."/>
            <person name="Doricent M."/>
            <person name="Dorje P."/>
            <person name="Dorjee K."/>
            <person name="Dupes A."/>
            <person name="Elong R."/>
            <person name="Falk J."/>
            <person name="Farina A."/>
            <person name="Faro S."/>
            <person name="Ferguson D."/>
            <person name="Fisher S."/>
            <person name="Foley C.D."/>
            <person name="Franke A."/>
            <person name="Friedrich D."/>
            <person name="Gadbois L."/>
            <person name="Gearin G."/>
            <person name="Gearin C.R."/>
            <person name="Giannoukos G."/>
            <person name="Goode T."/>
            <person name="Graham J."/>
            <person name="Grandbois E."/>
            <person name="Grewal S."/>
            <person name="Gyaltsen K."/>
            <person name="Hafez N."/>
            <person name="Hagos B."/>
            <person name="Hall J."/>
            <person name="Henson C."/>
            <person name="Hollinger A."/>
            <person name="Honan T."/>
            <person name="Huard M.D."/>
            <person name="Hughes L."/>
            <person name="Hurhula B."/>
            <person name="Husby M.E."/>
            <person name="Kamat A."/>
            <person name="Kanga B."/>
            <person name="Kashin S."/>
            <person name="Khazanovich D."/>
            <person name="Kisner P."/>
            <person name="Lance K."/>
            <person name="Lara M."/>
            <person name="Lee W."/>
            <person name="Lennon N."/>
            <person name="Letendre F."/>
            <person name="LeVine R."/>
            <person name="Lipovsky A."/>
            <person name="Liu X."/>
            <person name="Liu J."/>
            <person name="Liu S."/>
            <person name="Lokyitsang T."/>
            <person name="Lokyitsang Y."/>
            <person name="Lubonja R."/>
            <person name="Lui A."/>
            <person name="MacDonald P."/>
            <person name="Magnisalis V."/>
            <person name="Maru K."/>
            <person name="Matthews C."/>
            <person name="McCusker W."/>
            <person name="McDonough S."/>
            <person name="Mehta T."/>
            <person name="Meldrim J."/>
            <person name="Meneus L."/>
            <person name="Mihai O."/>
            <person name="Mihalev A."/>
            <person name="Mihova T."/>
            <person name="Mittelman R."/>
            <person name="Mlenga V."/>
            <person name="Montmayeur A."/>
            <person name="Mulrain L."/>
            <person name="Navidi A."/>
            <person name="Naylor J."/>
            <person name="Negash T."/>
            <person name="Nguyen T."/>
            <person name="Nguyen N."/>
            <person name="Nicol R."/>
            <person name="Norbu C."/>
            <person name="Norbu N."/>
            <person name="Novod N."/>
            <person name="O'Neill B."/>
            <person name="Osman S."/>
            <person name="Markiewicz E."/>
            <person name="Oyono O.L."/>
            <person name="Patti C."/>
            <person name="Phunkhang P."/>
            <person name="Pierre F."/>
            <person name="Priest M."/>
            <person name="Raghuraman S."/>
            <person name="Rege F."/>
            <person name="Reyes R."/>
            <person name="Rise C."/>
            <person name="Rogov P."/>
            <person name="Ross K."/>
            <person name="Ryan E."/>
            <person name="Settipalli S."/>
            <person name="Shea T."/>
            <person name="Sherpa N."/>
            <person name="Shi L."/>
            <person name="Shih D."/>
            <person name="Sparrow T."/>
            <person name="Spaulding J."/>
            <person name="Stalker J."/>
            <person name="Stange-Thomann N."/>
            <person name="Stavropoulos S."/>
            <person name="Stone C."/>
            <person name="Strader C."/>
            <person name="Tesfaye S."/>
            <person name="Thomson T."/>
            <person name="Thoulutsang Y."/>
            <person name="Thoulutsang D."/>
            <person name="Topham K."/>
            <person name="Topping I."/>
            <person name="Tsamla T."/>
            <person name="Vassiliev H."/>
            <person name="Vo A."/>
            <person name="Wangchuk T."/>
            <person name="Wangdi T."/>
            <person name="Weiand M."/>
            <person name="Wilkinson J."/>
            <person name="Wilson A."/>
            <person name="Yadav S."/>
            <person name="Young G."/>
            <person name="Yu Q."/>
            <person name="Zembek L."/>
            <person name="Zhong D."/>
            <person name="Zimmer A."/>
            <person name="Zwirko Z."/>
            <person name="Jaffe D.B."/>
            <person name="Alvarez P."/>
            <person name="Brockman W."/>
            <person name="Butler J."/>
            <person name="Chin C."/>
            <person name="Gnerre S."/>
            <person name="Grabherr M."/>
            <person name="Kleber M."/>
            <person name="Mauceli E."/>
            <person name="MacCallum I."/>
        </authorList>
    </citation>
    <scope>NUCLEOTIDE SEQUENCE [LARGE SCALE GENOMIC DNA]</scope>
    <source>
        <strain evidence="2">Tucson 15010-1051.87</strain>
    </source>
</reference>
<accession>A0A0Q9WFZ2</accession>
<evidence type="ECO:0000313" key="2">
    <source>
        <dbReference type="Proteomes" id="UP000008792"/>
    </source>
</evidence>
<dbReference type="Proteomes" id="UP000008792">
    <property type="component" value="Unassembled WGS sequence"/>
</dbReference>
<protein>
    <recommendedName>
        <fullName evidence="3">Cystatin domain-containing protein</fullName>
    </recommendedName>
</protein>
<dbReference type="EMBL" id="CH940650">
    <property type="protein sequence ID" value="KRF83347.1"/>
    <property type="molecule type" value="Genomic_DNA"/>
</dbReference>
<organism evidence="1 2">
    <name type="scientific">Drosophila virilis</name>
    <name type="common">Fruit fly</name>
    <dbReference type="NCBI Taxonomy" id="7244"/>
    <lineage>
        <taxon>Eukaryota</taxon>
        <taxon>Metazoa</taxon>
        <taxon>Ecdysozoa</taxon>
        <taxon>Arthropoda</taxon>
        <taxon>Hexapoda</taxon>
        <taxon>Insecta</taxon>
        <taxon>Pterygota</taxon>
        <taxon>Neoptera</taxon>
        <taxon>Endopterygota</taxon>
        <taxon>Diptera</taxon>
        <taxon>Brachycera</taxon>
        <taxon>Muscomorpha</taxon>
        <taxon>Ephydroidea</taxon>
        <taxon>Drosophilidae</taxon>
        <taxon>Drosophila</taxon>
    </lineage>
</organism>
<evidence type="ECO:0008006" key="3">
    <source>
        <dbReference type="Google" id="ProtNLM"/>
    </source>
</evidence>
<evidence type="ECO:0000313" key="1">
    <source>
        <dbReference type="EMBL" id="KRF83347.1"/>
    </source>
</evidence>
<dbReference type="AlphaFoldDB" id="A0A0Q9WFZ2"/>
<sequence length="103" mass="11442">MKADNNTPLEGMDEEMEDLLREEAIELLKESLSIISQEHAASYDVAKVISVQKQYVSGAVTIFVGQLTDGKTNKQCVITTWEGYPNNIKIKCEGDDAELSFTL</sequence>
<name>A0A0Q9WFZ2_DROVI</name>
<keyword evidence="2" id="KW-1185">Reference proteome</keyword>
<dbReference type="InParanoid" id="A0A0Q9WFZ2"/>
<dbReference type="SUPFAM" id="SSF54403">
    <property type="entry name" value="Cystatin/monellin"/>
    <property type="match status" value="1"/>
</dbReference>
<gene>
    <name evidence="1" type="primary">Dvir\GJ25838</name>
    <name evidence="1" type="ORF">Dvir_GJ25838</name>
</gene>
<proteinExistence type="predicted"/>
<dbReference type="InterPro" id="IPR046350">
    <property type="entry name" value="Cystatin_sf"/>
</dbReference>
<dbReference type="Gene3D" id="3.10.450.10">
    <property type="match status" value="1"/>
</dbReference>